<accession>F5YB57</accession>
<dbReference type="HOGENOM" id="CLU_1266414_0_0_12"/>
<reference evidence="1 2" key="2">
    <citation type="journal article" date="2011" name="ISME J.">
        <title>RNA-seq reveals cooperative metabolic interactions between two termite-gut spirochete species in co-culture.</title>
        <authorList>
            <person name="Rosenthal A.Z."/>
            <person name="Matson E.G."/>
            <person name="Eldar A."/>
            <person name="Leadbetter J.R."/>
        </authorList>
    </citation>
    <scope>NUCLEOTIDE SEQUENCE [LARGE SCALE GENOMIC DNA]</scope>
    <source>
        <strain evidence="2">ATCC BAA-888 / DSM 13862 / ZAS-9</strain>
    </source>
</reference>
<protein>
    <submittedName>
        <fullName evidence="1">Uncharacterized protein</fullName>
    </submittedName>
</protein>
<reference evidence="2" key="1">
    <citation type="submission" date="2009-12" db="EMBL/GenBank/DDBJ databases">
        <title>Complete sequence of Treponema azotonutricium strain ZAS-9.</title>
        <authorList>
            <person name="Tetu S.G."/>
            <person name="Matson E."/>
            <person name="Ren Q."/>
            <person name="Seshadri R."/>
            <person name="Elbourne L."/>
            <person name="Hassan K.A."/>
            <person name="Durkin A."/>
            <person name="Radune D."/>
            <person name="Mohamoud Y."/>
            <person name="Shay R."/>
            <person name="Jin S."/>
            <person name="Zhang X."/>
            <person name="Lucey K."/>
            <person name="Ballor N.R."/>
            <person name="Ottesen E."/>
            <person name="Rosenthal R."/>
            <person name="Allen A."/>
            <person name="Leadbetter J.R."/>
            <person name="Paulsen I.T."/>
        </authorList>
    </citation>
    <scope>NUCLEOTIDE SEQUENCE [LARGE SCALE GENOMIC DNA]</scope>
    <source>
        <strain evidence="2">ATCC BAA-888 / DSM 13862 / ZAS-9</strain>
    </source>
</reference>
<gene>
    <name evidence="1" type="ordered locus">TREAZ_3012</name>
</gene>
<sequence>MDLAACKTLDADDGNSAKPLIPSPGIVSPLYQEVVYSGQPQPLEARAEVDVPLEVIYYPSPTARWFDEDRYDEVPVNTGVYYAKIRRPSWNGYAQGEDVEAEYHIKKATVEIIAEGIQRAAYNGDPKRVVASAEPDVPLSFSYYPNANAARAAIRALAQPDADARSGVSAALSGLRRVERAPIEQGAYYVVVYFPGDDNHNLAYREVVFTIGPPARRN</sequence>
<evidence type="ECO:0000313" key="2">
    <source>
        <dbReference type="Proteomes" id="UP000009222"/>
    </source>
</evidence>
<dbReference type="STRING" id="545695.TREAZ_3012"/>
<evidence type="ECO:0000313" key="1">
    <source>
        <dbReference type="EMBL" id="AEF81678.1"/>
    </source>
</evidence>
<dbReference type="EMBL" id="CP001841">
    <property type="protein sequence ID" value="AEF81678.1"/>
    <property type="molecule type" value="Genomic_DNA"/>
</dbReference>
<dbReference type="KEGG" id="taz:TREAZ_3012"/>
<dbReference type="AlphaFoldDB" id="F5YB57"/>
<proteinExistence type="predicted"/>
<name>F5YB57_LEAAZ</name>
<organism evidence="1 2">
    <name type="scientific">Leadbettera azotonutricia (strain ATCC BAA-888 / DSM 13862 / ZAS-9)</name>
    <name type="common">Treponema azotonutricium</name>
    <dbReference type="NCBI Taxonomy" id="545695"/>
    <lineage>
        <taxon>Bacteria</taxon>
        <taxon>Pseudomonadati</taxon>
        <taxon>Spirochaetota</taxon>
        <taxon>Spirochaetia</taxon>
        <taxon>Spirochaetales</taxon>
        <taxon>Breznakiellaceae</taxon>
        <taxon>Leadbettera</taxon>
    </lineage>
</organism>
<dbReference type="InParanoid" id="F5YB57"/>
<keyword evidence="2" id="KW-1185">Reference proteome</keyword>
<dbReference type="Proteomes" id="UP000009222">
    <property type="component" value="Chromosome"/>
</dbReference>